<feature type="domain" description="Protein FecR C-terminal" evidence="1">
    <location>
        <begin position="94"/>
        <end position="153"/>
    </location>
</feature>
<reference evidence="2" key="1">
    <citation type="submission" date="2019-04" db="EMBL/GenBank/DDBJ databases">
        <title>Evolution of Biomass-Degrading Anaerobic Consortia Revealed by Metagenomics.</title>
        <authorList>
            <person name="Peng X."/>
        </authorList>
    </citation>
    <scope>NUCLEOTIDE SEQUENCE</scope>
    <source>
        <strain evidence="2">SIG140</strain>
    </source>
</reference>
<gene>
    <name evidence="2" type="ORF">E7101_13520</name>
</gene>
<dbReference type="Proteomes" id="UP000806522">
    <property type="component" value="Unassembled WGS sequence"/>
</dbReference>
<dbReference type="Gene3D" id="3.55.50.30">
    <property type="match status" value="1"/>
</dbReference>
<protein>
    <submittedName>
        <fullName evidence="2">DUF4974 domain-containing protein</fullName>
    </submittedName>
</protein>
<name>A0A9D5PAX8_XYLRU</name>
<comment type="caution">
    <text evidence="2">The sequence shown here is derived from an EMBL/GenBank/DDBJ whole genome shotgun (WGS) entry which is preliminary data.</text>
</comment>
<dbReference type="AlphaFoldDB" id="A0A9D5PAX8"/>
<organism evidence="2 3">
    <name type="scientific">Xylanibacter ruminicola</name>
    <name type="common">Prevotella ruminicola</name>
    <dbReference type="NCBI Taxonomy" id="839"/>
    <lineage>
        <taxon>Bacteria</taxon>
        <taxon>Pseudomonadati</taxon>
        <taxon>Bacteroidota</taxon>
        <taxon>Bacteroidia</taxon>
        <taxon>Bacteroidales</taxon>
        <taxon>Prevotellaceae</taxon>
        <taxon>Xylanibacter</taxon>
    </lineage>
</organism>
<dbReference type="Pfam" id="PF16344">
    <property type="entry name" value="FecR_C"/>
    <property type="match status" value="1"/>
</dbReference>
<evidence type="ECO:0000259" key="1">
    <source>
        <dbReference type="Pfam" id="PF16344"/>
    </source>
</evidence>
<evidence type="ECO:0000313" key="2">
    <source>
        <dbReference type="EMBL" id="MBE6271946.1"/>
    </source>
</evidence>
<dbReference type="InterPro" id="IPR032508">
    <property type="entry name" value="FecR_C"/>
</dbReference>
<dbReference type="EMBL" id="SUYC01000020">
    <property type="protein sequence ID" value="MBE6271946.1"/>
    <property type="molecule type" value="Genomic_DNA"/>
</dbReference>
<evidence type="ECO:0000313" key="3">
    <source>
        <dbReference type="Proteomes" id="UP000806522"/>
    </source>
</evidence>
<sequence>MNKPMKEIKDKSLEFVLHHYQHGKFDTQKALRKVAPAKVIPLWRKVAVAASFTLLLLAGAYAAFTTGFLSPAEEPVKGEQPAATTTVARAPQHFHFDNTPLPEVLKTLGDHYQVTLTADKTDKHLTADFDSDNLEQTIEMIEHVLEVKITVSKK</sequence>
<accession>A0A9D5PAX8</accession>
<proteinExistence type="predicted"/>